<dbReference type="Proteomes" id="UP000886893">
    <property type="component" value="Unassembled WGS sequence"/>
</dbReference>
<gene>
    <name evidence="1" type="ORF">IAD04_04290</name>
</gene>
<reference evidence="1" key="2">
    <citation type="journal article" date="2021" name="PeerJ">
        <title>Extensive microbial diversity within the chicken gut microbiome revealed by metagenomics and culture.</title>
        <authorList>
            <person name="Gilroy R."/>
            <person name="Ravi A."/>
            <person name="Getino M."/>
            <person name="Pursley I."/>
            <person name="Horton D.L."/>
            <person name="Alikhan N.F."/>
            <person name="Baker D."/>
            <person name="Gharbi K."/>
            <person name="Hall N."/>
            <person name="Watson M."/>
            <person name="Adriaenssens E.M."/>
            <person name="Foster-Nyarko E."/>
            <person name="Jarju S."/>
            <person name="Secka A."/>
            <person name="Antonio M."/>
            <person name="Oren A."/>
            <person name="Chaudhuri R.R."/>
            <person name="La Ragione R."/>
            <person name="Hildebrand F."/>
            <person name="Pallen M.J."/>
        </authorList>
    </citation>
    <scope>NUCLEOTIDE SEQUENCE</scope>
    <source>
        <strain evidence="1">14508</strain>
    </source>
</reference>
<evidence type="ECO:0000313" key="2">
    <source>
        <dbReference type="Proteomes" id="UP000886893"/>
    </source>
</evidence>
<protein>
    <submittedName>
        <fullName evidence="1">Uncharacterized protein</fullName>
    </submittedName>
</protein>
<proteinExistence type="predicted"/>
<evidence type="ECO:0000313" key="1">
    <source>
        <dbReference type="EMBL" id="HIT17574.1"/>
    </source>
</evidence>
<accession>A0A9D1KAC0</accession>
<comment type="caution">
    <text evidence="1">The sequence shown here is derived from an EMBL/GenBank/DDBJ whole genome shotgun (WGS) entry which is preliminary data.</text>
</comment>
<name>A0A9D1KAC0_9FIRM</name>
<organism evidence="1 2">
    <name type="scientific">Candidatus Caccosoma faecigallinarum</name>
    <dbReference type="NCBI Taxonomy" id="2840720"/>
    <lineage>
        <taxon>Bacteria</taxon>
        <taxon>Bacillati</taxon>
        <taxon>Bacillota</taxon>
        <taxon>Bacillota incertae sedis</taxon>
        <taxon>Candidatus Caccosoma</taxon>
    </lineage>
</organism>
<dbReference type="AlphaFoldDB" id="A0A9D1KAC0"/>
<reference evidence="1" key="1">
    <citation type="submission" date="2020-10" db="EMBL/GenBank/DDBJ databases">
        <authorList>
            <person name="Gilroy R."/>
        </authorList>
    </citation>
    <scope>NUCLEOTIDE SEQUENCE</scope>
    <source>
        <strain evidence="1">14508</strain>
    </source>
</reference>
<dbReference type="EMBL" id="DVKI01000133">
    <property type="protein sequence ID" value="HIT17574.1"/>
    <property type="molecule type" value="Genomic_DNA"/>
</dbReference>
<sequence>MGFIYQTAIKNSFEKKVLNKIKKELDSKLKKDNILVTDNIFIGFSYGNYHGTNLYYESHKNEQKAKFIKNILENNQINIRCFSNLNMEYDIEILLGYADNKKEKSYIKQNLSKVIQSFYKVYSITENGIYICS</sequence>